<evidence type="ECO:0000313" key="6">
    <source>
        <dbReference type="Proteomes" id="UP001187315"/>
    </source>
</evidence>
<dbReference type="InterPro" id="IPR026160">
    <property type="entry name" value="Ric3"/>
</dbReference>
<sequence length="301" mass="33558">MSMTTFQKITVVSCVCVCVALLLPKLLLSGAGGGGRRDPVSAEGARFPPMLQRKSVPAPPRGAGGNSAHQSEAISRAKGSTAGAGKSNLAGQIIPVYGFGILLYILYIIFKITSRRKMNKSHESRFPAARSENMKRKITDFELTQLQERLKETEEVMERIVSRARDTRRAECVSVDQEEKLLLQLREITRVMQEGRLLDSFPSEAECDQSIDDPEEMLKHWSSHCCPVHHQTDEETGRADRRTDGCERNECGDVGGEEEEEICTEMMEQSEIQSWNTLLSGGHMIRCRSRRGTTQGTESSH</sequence>
<feature type="signal peptide" evidence="3">
    <location>
        <begin position="1"/>
        <end position="29"/>
    </location>
</feature>
<evidence type="ECO:0000256" key="2">
    <source>
        <dbReference type="SAM" id="Phobius"/>
    </source>
</evidence>
<name>A0AA88MHE7_TACVA</name>
<dbReference type="GO" id="GO:0043005">
    <property type="term" value="C:neuron projection"/>
    <property type="evidence" value="ECO:0007669"/>
    <property type="project" value="TreeGrafter"/>
</dbReference>
<proteinExistence type="predicted"/>
<feature type="compositionally biased region" description="Basic and acidic residues" evidence="1">
    <location>
        <begin position="233"/>
        <end position="251"/>
    </location>
</feature>
<dbReference type="EMBL" id="JAVHJS010000013">
    <property type="protein sequence ID" value="KAK2838294.1"/>
    <property type="molecule type" value="Genomic_DNA"/>
</dbReference>
<feature type="chain" id="PRO_5041711410" description="Resistance to inhibitors of cholinesterase protein 3 N-terminal domain-containing protein" evidence="3">
    <location>
        <begin position="30"/>
        <end position="301"/>
    </location>
</feature>
<feature type="region of interest" description="Disordered" evidence="1">
    <location>
        <begin position="31"/>
        <end position="84"/>
    </location>
</feature>
<evidence type="ECO:0000259" key="4">
    <source>
        <dbReference type="Pfam" id="PF15361"/>
    </source>
</evidence>
<dbReference type="GO" id="GO:0034394">
    <property type="term" value="P:protein localization to cell surface"/>
    <property type="evidence" value="ECO:0007669"/>
    <property type="project" value="TreeGrafter"/>
</dbReference>
<keyword evidence="2" id="KW-0812">Transmembrane</keyword>
<dbReference type="InterPro" id="IPR032763">
    <property type="entry name" value="RIC3_N"/>
</dbReference>
<comment type="caution">
    <text evidence="5">The sequence shown here is derived from an EMBL/GenBank/DDBJ whole genome shotgun (WGS) entry which is preliminary data.</text>
</comment>
<dbReference type="GO" id="GO:0045202">
    <property type="term" value="C:synapse"/>
    <property type="evidence" value="ECO:0007669"/>
    <property type="project" value="GOC"/>
</dbReference>
<evidence type="ECO:0000256" key="3">
    <source>
        <dbReference type="SAM" id="SignalP"/>
    </source>
</evidence>
<dbReference type="Pfam" id="PF15361">
    <property type="entry name" value="RIC3"/>
    <property type="match status" value="1"/>
</dbReference>
<feature type="domain" description="Resistance to inhibitors of cholinesterase protein 3 N-terminal" evidence="4">
    <location>
        <begin position="16"/>
        <end position="162"/>
    </location>
</feature>
<keyword evidence="2" id="KW-1133">Transmembrane helix</keyword>
<feature type="transmembrane region" description="Helical" evidence="2">
    <location>
        <begin position="89"/>
        <end position="110"/>
    </location>
</feature>
<evidence type="ECO:0000313" key="5">
    <source>
        <dbReference type="EMBL" id="KAK2838294.1"/>
    </source>
</evidence>
<feature type="region of interest" description="Disordered" evidence="1">
    <location>
        <begin position="233"/>
        <end position="253"/>
    </location>
</feature>
<organism evidence="5 6">
    <name type="scientific">Tachysurus vachellii</name>
    <name type="common">Darkbarbel catfish</name>
    <name type="synonym">Pelteobagrus vachellii</name>
    <dbReference type="NCBI Taxonomy" id="175792"/>
    <lineage>
        <taxon>Eukaryota</taxon>
        <taxon>Metazoa</taxon>
        <taxon>Chordata</taxon>
        <taxon>Craniata</taxon>
        <taxon>Vertebrata</taxon>
        <taxon>Euteleostomi</taxon>
        <taxon>Actinopterygii</taxon>
        <taxon>Neopterygii</taxon>
        <taxon>Teleostei</taxon>
        <taxon>Ostariophysi</taxon>
        <taxon>Siluriformes</taxon>
        <taxon>Bagridae</taxon>
        <taxon>Tachysurus</taxon>
    </lineage>
</organism>
<keyword evidence="3" id="KW-0732">Signal</keyword>
<gene>
    <name evidence="5" type="ORF">Q7C36_013108</name>
</gene>
<dbReference type="AlphaFoldDB" id="A0AA88MHE7"/>
<keyword evidence="2" id="KW-0472">Membrane</keyword>
<dbReference type="PANTHER" id="PTHR21723:SF4">
    <property type="entry name" value="ZGC:92489"/>
    <property type="match status" value="1"/>
</dbReference>
<dbReference type="Proteomes" id="UP001187315">
    <property type="component" value="Unassembled WGS sequence"/>
</dbReference>
<dbReference type="GO" id="GO:0043025">
    <property type="term" value="C:neuronal cell body"/>
    <property type="evidence" value="ECO:0007669"/>
    <property type="project" value="TreeGrafter"/>
</dbReference>
<keyword evidence="6" id="KW-1185">Reference proteome</keyword>
<accession>A0AA88MHE7</accession>
<reference evidence="5" key="1">
    <citation type="submission" date="2023-08" db="EMBL/GenBank/DDBJ databases">
        <title>Pelteobagrus vachellii genome.</title>
        <authorList>
            <person name="Liu H."/>
        </authorList>
    </citation>
    <scope>NUCLEOTIDE SEQUENCE</scope>
    <source>
        <strain evidence="5">PRFRI_2022a</strain>
        <tissue evidence="5">Muscle</tissue>
    </source>
</reference>
<dbReference type="PANTHER" id="PTHR21723">
    <property type="entry name" value="RESISTANCE TO INHIBITORS OF CHOLINESTERASE PROTEIN 3 RIC3"/>
    <property type="match status" value="1"/>
</dbReference>
<dbReference type="GO" id="GO:0007271">
    <property type="term" value="P:synaptic transmission, cholinergic"/>
    <property type="evidence" value="ECO:0007669"/>
    <property type="project" value="TreeGrafter"/>
</dbReference>
<protein>
    <recommendedName>
        <fullName evidence="4">Resistance to inhibitors of cholinesterase protein 3 N-terminal domain-containing protein</fullName>
    </recommendedName>
</protein>
<evidence type="ECO:0000256" key="1">
    <source>
        <dbReference type="SAM" id="MobiDB-lite"/>
    </source>
</evidence>